<dbReference type="EMBL" id="GBRH01161581">
    <property type="protein sequence ID" value="JAE36315.1"/>
    <property type="molecule type" value="Transcribed_RNA"/>
</dbReference>
<sequence>MSLTKNTTYDTSVARFLVQSGPSSGLLWNARISQKSYRNFTRISSIS</sequence>
<organism evidence="1">
    <name type="scientific">Arundo donax</name>
    <name type="common">Giant reed</name>
    <name type="synonym">Donax arundinaceus</name>
    <dbReference type="NCBI Taxonomy" id="35708"/>
    <lineage>
        <taxon>Eukaryota</taxon>
        <taxon>Viridiplantae</taxon>
        <taxon>Streptophyta</taxon>
        <taxon>Embryophyta</taxon>
        <taxon>Tracheophyta</taxon>
        <taxon>Spermatophyta</taxon>
        <taxon>Magnoliopsida</taxon>
        <taxon>Liliopsida</taxon>
        <taxon>Poales</taxon>
        <taxon>Poaceae</taxon>
        <taxon>PACMAD clade</taxon>
        <taxon>Arundinoideae</taxon>
        <taxon>Arundineae</taxon>
        <taxon>Arundo</taxon>
    </lineage>
</organism>
<evidence type="ECO:0000313" key="1">
    <source>
        <dbReference type="EMBL" id="JAE36315.1"/>
    </source>
</evidence>
<reference evidence="1" key="2">
    <citation type="journal article" date="2015" name="Data Brief">
        <title>Shoot transcriptome of the giant reed, Arundo donax.</title>
        <authorList>
            <person name="Barrero R.A."/>
            <person name="Guerrero F.D."/>
            <person name="Moolhuijzen P."/>
            <person name="Goolsby J.A."/>
            <person name="Tidwell J."/>
            <person name="Bellgard S.E."/>
            <person name="Bellgard M.I."/>
        </authorList>
    </citation>
    <scope>NUCLEOTIDE SEQUENCE</scope>
    <source>
        <tissue evidence="1">Shoot tissue taken approximately 20 cm above the soil surface</tissue>
    </source>
</reference>
<name>A0A0A9HGM0_ARUDO</name>
<protein>
    <submittedName>
        <fullName evidence="1">Uncharacterized protein</fullName>
    </submittedName>
</protein>
<accession>A0A0A9HGM0</accession>
<reference evidence="1" key="1">
    <citation type="submission" date="2014-09" db="EMBL/GenBank/DDBJ databases">
        <authorList>
            <person name="Magalhaes I.L.F."/>
            <person name="Oliveira U."/>
            <person name="Santos F.R."/>
            <person name="Vidigal T.H.D.A."/>
            <person name="Brescovit A.D."/>
            <person name="Santos A.J."/>
        </authorList>
    </citation>
    <scope>NUCLEOTIDE SEQUENCE</scope>
    <source>
        <tissue evidence="1">Shoot tissue taken approximately 20 cm above the soil surface</tissue>
    </source>
</reference>
<proteinExistence type="predicted"/>
<dbReference type="AlphaFoldDB" id="A0A0A9HGM0"/>